<dbReference type="InterPro" id="IPR039426">
    <property type="entry name" value="TonB-dep_rcpt-like"/>
</dbReference>
<keyword evidence="15" id="KW-1185">Reference proteome</keyword>
<evidence type="ECO:0000256" key="8">
    <source>
        <dbReference type="ARBA" id="ARBA00023170"/>
    </source>
</evidence>
<evidence type="ECO:0000256" key="1">
    <source>
        <dbReference type="ARBA" id="ARBA00004571"/>
    </source>
</evidence>
<keyword evidence="7 10" id="KW-0472">Membrane</keyword>
<evidence type="ECO:0000256" key="9">
    <source>
        <dbReference type="ARBA" id="ARBA00023237"/>
    </source>
</evidence>
<dbReference type="GO" id="GO:0044718">
    <property type="term" value="P:siderophore transmembrane transport"/>
    <property type="evidence" value="ECO:0007669"/>
    <property type="project" value="TreeGrafter"/>
</dbReference>
<feature type="domain" description="TonB-dependent receptor plug" evidence="13">
    <location>
        <begin position="126"/>
        <end position="226"/>
    </location>
</feature>
<dbReference type="InterPro" id="IPR036942">
    <property type="entry name" value="Beta-barrel_TonB_sf"/>
</dbReference>
<evidence type="ECO:0000256" key="3">
    <source>
        <dbReference type="ARBA" id="ARBA00022452"/>
    </source>
</evidence>
<organism evidence="14 15">
    <name type="scientific">Parapedobacter pyrenivorans</name>
    <dbReference type="NCBI Taxonomy" id="1305674"/>
    <lineage>
        <taxon>Bacteria</taxon>
        <taxon>Pseudomonadati</taxon>
        <taxon>Bacteroidota</taxon>
        <taxon>Sphingobacteriia</taxon>
        <taxon>Sphingobacteriales</taxon>
        <taxon>Sphingobacteriaceae</taxon>
        <taxon>Parapedobacter</taxon>
    </lineage>
</organism>
<dbReference type="EMBL" id="BMER01000001">
    <property type="protein sequence ID" value="GGG74706.1"/>
    <property type="molecule type" value="Genomic_DNA"/>
</dbReference>
<accession>A0A917M338</accession>
<sequence>MVLFEKVLFATLAIVLLIGVANGQTGRLSGTVLSEQGQAIIGASVGIGETAPSQITDQAGKFSFSGLRLGQYTLSVTHVGYATYHETVRLGQQPTDVVIRLVPQSTLLADVTVTGKTETQQVREQAIRAVVVDTRAVAEQPATLAELMNRSPGIRMRQSGGLGNMVDVSINGFQGNSVQYFRDGIPLEYLGGGYGINNVPINLLERVEVYKGVVPVTLGGDALGGAVNLVTQQHHGTMLDVSYEVASFNTHIANVSTYHSNETDRWFVGMDGFYNYSDNDYKADVEVVNENSNLVPVTVPLFHNGYKHYFIEAYGGIRNRVWVDELRFSIARYAIDRQSQHPALMTNPYGALTVHNQGWVPSMRYRKAVGKIALDQFVSYSAINRSRVDTVRGTYDWYGAFTPRTGIGESPRPSLSNIDFDNIISRTNLVYKINESNKLDANVVFNYNSRVGADPYGLRFAGTDTDILSKTAIYAKTIAGVSWESKWLNERLVNQLTAKFFHFKTRGIDGFLANGTDVDDYTTSTHSNWGVGNALKYALSDRHLLRASFELTNRLPRENELFGDNDTRAPNFALEPERSLNVNVGYRYQSPAWSAEIGGFYRKTKGMILLVPIQPPFAQYQNLDSVQGYGLDIDLHYRFGQFFQLTANATWQDNRMVDIGDGLHQWIEGTRLRNTPYFFANAGILGDFENILSSKDRFKPYVHWNFIREFYLNHIPRDAEPDGFLGLFGKAKVPVTNVVPNQHLLSAGFTYFLAGQQVSIGAEVKNIADSKLYDYYKIQRPGRSFHVKINYHLTKKR</sequence>
<dbReference type="SUPFAM" id="SSF49464">
    <property type="entry name" value="Carboxypeptidase regulatory domain-like"/>
    <property type="match status" value="1"/>
</dbReference>
<gene>
    <name evidence="14" type="ORF">GCM10007415_02830</name>
</gene>
<comment type="subcellular location">
    <subcellularLocation>
        <location evidence="1 10">Cell outer membrane</location>
        <topology evidence="1 10">Multi-pass membrane protein</topology>
    </subcellularLocation>
</comment>
<evidence type="ECO:0000259" key="13">
    <source>
        <dbReference type="Pfam" id="PF07715"/>
    </source>
</evidence>
<dbReference type="Pfam" id="PF07715">
    <property type="entry name" value="Plug"/>
    <property type="match status" value="1"/>
</dbReference>
<dbReference type="Proteomes" id="UP000660862">
    <property type="component" value="Unassembled WGS sequence"/>
</dbReference>
<evidence type="ECO:0000256" key="10">
    <source>
        <dbReference type="PROSITE-ProRule" id="PRU01360"/>
    </source>
</evidence>
<dbReference type="AlphaFoldDB" id="A0A917M338"/>
<evidence type="ECO:0000313" key="14">
    <source>
        <dbReference type="EMBL" id="GGG74706.1"/>
    </source>
</evidence>
<evidence type="ECO:0000256" key="11">
    <source>
        <dbReference type="RuleBase" id="RU003357"/>
    </source>
</evidence>
<dbReference type="Gene3D" id="2.40.170.20">
    <property type="entry name" value="TonB-dependent receptor, beta-barrel domain"/>
    <property type="match status" value="1"/>
</dbReference>
<dbReference type="Gene3D" id="2.60.40.1120">
    <property type="entry name" value="Carboxypeptidase-like, regulatory domain"/>
    <property type="match status" value="1"/>
</dbReference>
<dbReference type="InterPro" id="IPR000531">
    <property type="entry name" value="Beta-barrel_TonB"/>
</dbReference>
<keyword evidence="4 10" id="KW-0812">Transmembrane</keyword>
<name>A0A917M338_9SPHI</name>
<keyword evidence="3 10" id="KW-1134">Transmembrane beta strand</keyword>
<dbReference type="PANTHER" id="PTHR30069:SF29">
    <property type="entry name" value="HEMOGLOBIN AND HEMOGLOBIN-HAPTOGLOBIN-BINDING PROTEIN 1-RELATED"/>
    <property type="match status" value="1"/>
</dbReference>
<proteinExistence type="inferred from homology"/>
<keyword evidence="9 10" id="KW-0998">Cell outer membrane</keyword>
<reference evidence="14" key="1">
    <citation type="journal article" date="2014" name="Int. J. Syst. Evol. Microbiol.">
        <title>Complete genome sequence of Corynebacterium casei LMG S-19264T (=DSM 44701T), isolated from a smear-ripened cheese.</title>
        <authorList>
            <consortium name="US DOE Joint Genome Institute (JGI-PGF)"/>
            <person name="Walter F."/>
            <person name="Albersmeier A."/>
            <person name="Kalinowski J."/>
            <person name="Ruckert C."/>
        </authorList>
    </citation>
    <scope>NUCLEOTIDE SEQUENCE</scope>
    <source>
        <strain evidence="14">CGMCC 1.12195</strain>
    </source>
</reference>
<dbReference type="SUPFAM" id="SSF56935">
    <property type="entry name" value="Porins"/>
    <property type="match status" value="1"/>
</dbReference>
<dbReference type="GO" id="GO:0009279">
    <property type="term" value="C:cell outer membrane"/>
    <property type="evidence" value="ECO:0007669"/>
    <property type="project" value="UniProtKB-SubCell"/>
</dbReference>
<evidence type="ECO:0000256" key="7">
    <source>
        <dbReference type="ARBA" id="ARBA00023136"/>
    </source>
</evidence>
<keyword evidence="8 14" id="KW-0675">Receptor</keyword>
<keyword evidence="5" id="KW-0732">Signal</keyword>
<evidence type="ECO:0000313" key="15">
    <source>
        <dbReference type="Proteomes" id="UP000660862"/>
    </source>
</evidence>
<evidence type="ECO:0000256" key="2">
    <source>
        <dbReference type="ARBA" id="ARBA00022448"/>
    </source>
</evidence>
<evidence type="ECO:0000256" key="6">
    <source>
        <dbReference type="ARBA" id="ARBA00023077"/>
    </source>
</evidence>
<reference evidence="14" key="2">
    <citation type="submission" date="2020-09" db="EMBL/GenBank/DDBJ databases">
        <authorList>
            <person name="Sun Q."/>
            <person name="Zhou Y."/>
        </authorList>
    </citation>
    <scope>NUCLEOTIDE SEQUENCE</scope>
    <source>
        <strain evidence="14">CGMCC 1.12195</strain>
    </source>
</reference>
<dbReference type="Gene3D" id="2.170.130.10">
    <property type="entry name" value="TonB-dependent receptor, plug domain"/>
    <property type="match status" value="1"/>
</dbReference>
<feature type="domain" description="TonB-dependent receptor-like beta-barrel" evidence="12">
    <location>
        <begin position="397"/>
        <end position="767"/>
    </location>
</feature>
<evidence type="ECO:0000259" key="12">
    <source>
        <dbReference type="Pfam" id="PF00593"/>
    </source>
</evidence>
<dbReference type="PANTHER" id="PTHR30069">
    <property type="entry name" value="TONB-DEPENDENT OUTER MEMBRANE RECEPTOR"/>
    <property type="match status" value="1"/>
</dbReference>
<dbReference type="PROSITE" id="PS52016">
    <property type="entry name" value="TONB_DEPENDENT_REC_3"/>
    <property type="match status" value="1"/>
</dbReference>
<evidence type="ECO:0000256" key="5">
    <source>
        <dbReference type="ARBA" id="ARBA00022729"/>
    </source>
</evidence>
<dbReference type="GO" id="GO:0015344">
    <property type="term" value="F:siderophore uptake transmembrane transporter activity"/>
    <property type="evidence" value="ECO:0007669"/>
    <property type="project" value="TreeGrafter"/>
</dbReference>
<dbReference type="InterPro" id="IPR037066">
    <property type="entry name" value="Plug_dom_sf"/>
</dbReference>
<comment type="similarity">
    <text evidence="10 11">Belongs to the TonB-dependent receptor family.</text>
</comment>
<comment type="caution">
    <text evidence="14">The sequence shown here is derived from an EMBL/GenBank/DDBJ whole genome shotgun (WGS) entry which is preliminary data.</text>
</comment>
<dbReference type="Pfam" id="PF00593">
    <property type="entry name" value="TonB_dep_Rec_b-barrel"/>
    <property type="match status" value="1"/>
</dbReference>
<keyword evidence="6 11" id="KW-0798">TonB box</keyword>
<keyword evidence="2 10" id="KW-0813">Transport</keyword>
<dbReference type="Pfam" id="PF13715">
    <property type="entry name" value="CarbopepD_reg_2"/>
    <property type="match status" value="1"/>
</dbReference>
<evidence type="ECO:0000256" key="4">
    <source>
        <dbReference type="ARBA" id="ARBA00022692"/>
    </source>
</evidence>
<protein>
    <submittedName>
        <fullName evidence="14">TonB-dependent receptor</fullName>
    </submittedName>
</protein>
<dbReference type="InterPro" id="IPR012910">
    <property type="entry name" value="Plug_dom"/>
</dbReference>
<dbReference type="InterPro" id="IPR008969">
    <property type="entry name" value="CarboxyPept-like_regulatory"/>
</dbReference>